<dbReference type="Pfam" id="PF21010">
    <property type="entry name" value="HA2_C"/>
    <property type="match status" value="1"/>
</dbReference>
<dbReference type="InterPro" id="IPR027417">
    <property type="entry name" value="P-loop_NTPase"/>
</dbReference>
<dbReference type="CDD" id="cd18791">
    <property type="entry name" value="SF2_C_RHA"/>
    <property type="match status" value="1"/>
</dbReference>
<dbReference type="Pfam" id="PF00271">
    <property type="entry name" value="Helicase_C"/>
    <property type="match status" value="1"/>
</dbReference>
<comment type="similarity">
    <text evidence="1">Belongs to the DEAD box helicase family. DEAH subfamily.</text>
</comment>
<dbReference type="PANTHER" id="PTHR18934:SF99">
    <property type="entry name" value="ATP-DEPENDENT RNA HELICASE DHX37-RELATED"/>
    <property type="match status" value="1"/>
</dbReference>
<dbReference type="PANTHER" id="PTHR18934">
    <property type="entry name" value="ATP-DEPENDENT RNA HELICASE"/>
    <property type="match status" value="1"/>
</dbReference>
<dbReference type="SMART" id="SM00847">
    <property type="entry name" value="HA2"/>
    <property type="match status" value="1"/>
</dbReference>
<evidence type="ECO:0000256" key="1">
    <source>
        <dbReference type="ARBA" id="ARBA00008792"/>
    </source>
</evidence>
<keyword evidence="2" id="KW-0547">Nucleotide-binding</keyword>
<dbReference type="InterPro" id="IPR002464">
    <property type="entry name" value="DNA/RNA_helicase_DEAH_CS"/>
</dbReference>
<evidence type="ECO:0000256" key="2">
    <source>
        <dbReference type="ARBA" id="ARBA00022741"/>
    </source>
</evidence>
<keyword evidence="5" id="KW-0067">ATP-binding</keyword>
<keyword evidence="3" id="KW-0378">Hydrolase</keyword>
<sequence length="614" mass="69399">MYNRSDQPIDVTKLTSSIFSVTADDKIVLLRMRDGEVWTDQAKIVVATEGMFYREMLRDPSARRYSAVLFDEIHEQSRWLELMISWSNWVRERHINDDLRFAFMSATTDFAALQARVSLDASTEIRLPTLNFNVSIRYTNEPVPDIYEWVIQVLMEEVLPAKEELDGDVLVFFPGSRECERGAKMIKNNLSMQEKEKMDVYTLYSDLEQNKKEVALANRPIGSIRRIVCATNIAETSVTISNLTYVLDTCYHKSSSFDPELNHKRLLLTPTSEAQANQRAGRTGRTSQGVVFRALTEDTMNEIATSRAFPTAKVKSEDHSDTLLANLALVKAIRGKYKVDFDIFPLPNQPPAPLMLRATDTLRLLGAIVVQPNTPIRLTEDGFKMSTLSLETHFSRSLLQAVEEGCAEEMLELCAACSTQRPILVSKGKLEKTPSSKEEQKKLELPYGDHFTVWNCYRAWIENDKSSEWAEAHGISHTACVEATLSASALSGQLDTMFPDTIRQPSHVPNIEAMCRCLVQGHLHRIAVQLDPSLDPFQFQGATHYNWRDESKTLVVHKSTNVRTEMFPLLIYSGAILDDEADLTSISQIMPVDIEWINAATSKLNQTIDAENMS</sequence>
<dbReference type="InterPro" id="IPR007502">
    <property type="entry name" value="Helicase-assoc_dom"/>
</dbReference>
<reference evidence="7 8" key="1">
    <citation type="submission" date="2013-07" db="EMBL/GenBank/DDBJ databases">
        <title>The Genome Sequence of Kwoniella mangroviensis CBS10435.</title>
        <authorList>
            <consortium name="The Broad Institute Genome Sequencing Platform"/>
            <person name="Cuomo C."/>
            <person name="Litvintseva A."/>
            <person name="Chen Y."/>
            <person name="Heitman J."/>
            <person name="Sun S."/>
            <person name="Springer D."/>
            <person name="Dromer F."/>
            <person name="Young S.K."/>
            <person name="Zeng Q."/>
            <person name="Gargeya S."/>
            <person name="Fitzgerald M."/>
            <person name="Abouelleil A."/>
            <person name="Alvarado L."/>
            <person name="Berlin A.M."/>
            <person name="Chapman S.B."/>
            <person name="Dewar J."/>
            <person name="Goldberg J."/>
            <person name="Griggs A."/>
            <person name="Gujja S."/>
            <person name="Hansen M."/>
            <person name="Howarth C."/>
            <person name="Imamovic A."/>
            <person name="Larimer J."/>
            <person name="McCowan C."/>
            <person name="Murphy C."/>
            <person name="Pearson M."/>
            <person name="Priest M."/>
            <person name="Roberts A."/>
            <person name="Saif S."/>
            <person name="Shea T."/>
            <person name="Sykes S."/>
            <person name="Wortman J."/>
            <person name="Nusbaum C."/>
            <person name="Birren B."/>
        </authorList>
    </citation>
    <scope>NUCLEOTIDE SEQUENCE [LARGE SCALE GENOMIC DNA]</scope>
    <source>
        <strain evidence="7 8">CBS 10435</strain>
    </source>
</reference>
<protein>
    <recommendedName>
        <fullName evidence="6">Helicase C-terminal domain-containing protein</fullName>
    </recommendedName>
</protein>
<dbReference type="GO" id="GO:0004386">
    <property type="term" value="F:helicase activity"/>
    <property type="evidence" value="ECO:0007669"/>
    <property type="project" value="UniProtKB-KW"/>
</dbReference>
<evidence type="ECO:0000256" key="5">
    <source>
        <dbReference type="ARBA" id="ARBA00022840"/>
    </source>
</evidence>
<evidence type="ECO:0000313" key="8">
    <source>
        <dbReference type="Proteomes" id="UP000092583"/>
    </source>
</evidence>
<dbReference type="GO" id="GO:0016787">
    <property type="term" value="F:hydrolase activity"/>
    <property type="evidence" value="ECO:0007669"/>
    <property type="project" value="UniProtKB-KW"/>
</dbReference>
<dbReference type="PROSITE" id="PS00690">
    <property type="entry name" value="DEAH_ATP_HELICASE"/>
    <property type="match status" value="1"/>
</dbReference>
<dbReference type="Gene3D" id="3.40.50.300">
    <property type="entry name" value="P-loop containing nucleotide triphosphate hydrolases"/>
    <property type="match status" value="2"/>
</dbReference>
<dbReference type="PROSITE" id="PS51194">
    <property type="entry name" value="HELICASE_CTER"/>
    <property type="match status" value="1"/>
</dbReference>
<keyword evidence="4" id="KW-0347">Helicase</keyword>
<evidence type="ECO:0000259" key="6">
    <source>
        <dbReference type="PROSITE" id="PS51194"/>
    </source>
</evidence>
<proteinExistence type="inferred from homology"/>
<feature type="domain" description="Helicase C-terminal" evidence="6">
    <location>
        <begin position="153"/>
        <end position="352"/>
    </location>
</feature>
<gene>
    <name evidence="7" type="ORF">L486_03158</name>
</gene>
<dbReference type="SUPFAM" id="SSF52540">
    <property type="entry name" value="P-loop containing nucleoside triphosphate hydrolases"/>
    <property type="match status" value="1"/>
</dbReference>
<organism evidence="7 8">
    <name type="scientific">Kwoniella mangroviensis CBS 10435</name>
    <dbReference type="NCBI Taxonomy" id="1331196"/>
    <lineage>
        <taxon>Eukaryota</taxon>
        <taxon>Fungi</taxon>
        <taxon>Dikarya</taxon>
        <taxon>Basidiomycota</taxon>
        <taxon>Agaricomycotina</taxon>
        <taxon>Tremellomycetes</taxon>
        <taxon>Tremellales</taxon>
        <taxon>Cryptococcaceae</taxon>
        <taxon>Kwoniella</taxon>
    </lineage>
</organism>
<dbReference type="InterPro" id="IPR001650">
    <property type="entry name" value="Helicase_C-like"/>
</dbReference>
<keyword evidence="8" id="KW-1185">Reference proteome</keyword>
<dbReference type="Proteomes" id="UP000092583">
    <property type="component" value="Unassembled WGS sequence"/>
</dbReference>
<evidence type="ECO:0000313" key="7">
    <source>
        <dbReference type="EMBL" id="OCF58668.1"/>
    </source>
</evidence>
<accession>A0A1B9ISZ5</accession>
<evidence type="ECO:0000256" key="4">
    <source>
        <dbReference type="ARBA" id="ARBA00022806"/>
    </source>
</evidence>
<evidence type="ECO:0000256" key="3">
    <source>
        <dbReference type="ARBA" id="ARBA00022801"/>
    </source>
</evidence>
<dbReference type="AlphaFoldDB" id="A0A1B9ISZ5"/>
<name>A0A1B9ISZ5_9TREE</name>
<dbReference type="GO" id="GO:0003723">
    <property type="term" value="F:RNA binding"/>
    <property type="evidence" value="ECO:0007669"/>
    <property type="project" value="TreeGrafter"/>
</dbReference>
<dbReference type="STRING" id="1331196.A0A1B9ISZ5"/>
<dbReference type="GO" id="GO:0005524">
    <property type="term" value="F:ATP binding"/>
    <property type="evidence" value="ECO:0007669"/>
    <property type="project" value="UniProtKB-KW"/>
</dbReference>
<reference evidence="8" key="2">
    <citation type="submission" date="2013-12" db="EMBL/GenBank/DDBJ databases">
        <title>Evolution of pathogenesis and genome organization in the Tremellales.</title>
        <authorList>
            <person name="Cuomo C."/>
            <person name="Litvintseva A."/>
            <person name="Heitman J."/>
            <person name="Chen Y."/>
            <person name="Sun S."/>
            <person name="Springer D."/>
            <person name="Dromer F."/>
            <person name="Young S."/>
            <person name="Zeng Q."/>
            <person name="Chapman S."/>
            <person name="Gujja S."/>
            <person name="Saif S."/>
            <person name="Birren B."/>
        </authorList>
    </citation>
    <scope>NUCLEOTIDE SEQUENCE [LARGE SCALE GENOMIC DNA]</scope>
    <source>
        <strain evidence="8">CBS 10435</strain>
    </source>
</reference>
<dbReference type="Gene3D" id="1.20.120.1080">
    <property type="match status" value="1"/>
</dbReference>
<dbReference type="GO" id="GO:1990904">
    <property type="term" value="C:ribonucleoprotein complex"/>
    <property type="evidence" value="ECO:0007669"/>
    <property type="project" value="UniProtKB-ARBA"/>
</dbReference>
<dbReference type="EMBL" id="KI669461">
    <property type="protein sequence ID" value="OCF58668.1"/>
    <property type="molecule type" value="Genomic_DNA"/>
</dbReference>
<dbReference type="SMART" id="SM00490">
    <property type="entry name" value="HELICc"/>
    <property type="match status" value="1"/>
</dbReference>